<protein>
    <submittedName>
        <fullName evidence="1">Uncharacterized protein</fullName>
    </submittedName>
</protein>
<reference evidence="1 2" key="1">
    <citation type="journal article" date="2013" name="Curr. Biol.">
        <title>The Genome of the Foraminiferan Reticulomyxa filosa.</title>
        <authorList>
            <person name="Glockner G."/>
            <person name="Hulsmann N."/>
            <person name="Schleicher M."/>
            <person name="Noegel A.A."/>
            <person name="Eichinger L."/>
            <person name="Gallinger C."/>
            <person name="Pawlowski J."/>
            <person name="Sierra R."/>
            <person name="Euteneuer U."/>
            <person name="Pillet L."/>
            <person name="Moustafa A."/>
            <person name="Platzer M."/>
            <person name="Groth M."/>
            <person name="Szafranski K."/>
            <person name="Schliwa M."/>
        </authorList>
    </citation>
    <scope>NUCLEOTIDE SEQUENCE [LARGE SCALE GENOMIC DNA]</scope>
</reference>
<evidence type="ECO:0000313" key="2">
    <source>
        <dbReference type="Proteomes" id="UP000023152"/>
    </source>
</evidence>
<keyword evidence="2" id="KW-1185">Reference proteome</keyword>
<evidence type="ECO:0000313" key="1">
    <source>
        <dbReference type="EMBL" id="ETO35362.1"/>
    </source>
</evidence>
<dbReference type="AlphaFoldDB" id="X6PCJ2"/>
<proteinExistence type="predicted"/>
<comment type="caution">
    <text evidence="1">The sequence shown here is derived from an EMBL/GenBank/DDBJ whole genome shotgun (WGS) entry which is preliminary data.</text>
</comment>
<feature type="non-terminal residue" evidence="1">
    <location>
        <position position="163"/>
    </location>
</feature>
<gene>
    <name evidence="1" type="ORF">RFI_01701</name>
</gene>
<sequence length="163" mass="19508">MLTGGKTKKTNKHKWSSETSKSAEEILTTFYDIRAKVFTYNDLARKEKGLILEDDKNPAKWPRFYSPIHRKETLLLLGWLRRDFVHILEAYRREQEEDQKEKELKNEPQLKRTSTNRMTLTKGGIQHVELTFCHLLIRYRLYEIKPSKTRDKNGVEKELFKPR</sequence>
<dbReference type="Proteomes" id="UP000023152">
    <property type="component" value="Unassembled WGS sequence"/>
</dbReference>
<accession>X6PCJ2</accession>
<organism evidence="1 2">
    <name type="scientific">Reticulomyxa filosa</name>
    <dbReference type="NCBI Taxonomy" id="46433"/>
    <lineage>
        <taxon>Eukaryota</taxon>
        <taxon>Sar</taxon>
        <taxon>Rhizaria</taxon>
        <taxon>Retaria</taxon>
        <taxon>Foraminifera</taxon>
        <taxon>Monothalamids</taxon>
        <taxon>Reticulomyxidae</taxon>
        <taxon>Reticulomyxa</taxon>
    </lineage>
</organism>
<name>X6PCJ2_RETFI</name>
<dbReference type="EMBL" id="ASPP01001689">
    <property type="protein sequence ID" value="ETO35362.1"/>
    <property type="molecule type" value="Genomic_DNA"/>
</dbReference>